<dbReference type="RefSeq" id="XP_005647615.1">
    <property type="nucleotide sequence ID" value="XM_005647558.1"/>
</dbReference>
<keyword evidence="7 10" id="KW-0862">Zinc</keyword>
<dbReference type="FunFam" id="3.40.50.720:FF:000033">
    <property type="entry name" value="Adenylyltransferase and sulfurtransferase MOCS3"/>
    <property type="match status" value="1"/>
</dbReference>
<keyword evidence="8 10" id="KW-0067">ATP-binding</keyword>
<dbReference type="GO" id="GO:0004792">
    <property type="term" value="F:thiosulfate-cyanide sulfurtransferase activity"/>
    <property type="evidence" value="ECO:0007669"/>
    <property type="project" value="TreeGrafter"/>
</dbReference>
<dbReference type="InterPro" id="IPR045886">
    <property type="entry name" value="ThiF/MoeB/HesA"/>
</dbReference>
<protein>
    <recommendedName>
        <fullName evidence="10">Adenylyltransferase and sulfurtransferase MOCS3</fullName>
    </recommendedName>
    <alternativeName>
        <fullName evidence="10">Molybdenum cofactor synthesis protein 3</fullName>
    </alternativeName>
    <domain>
        <recommendedName>
            <fullName evidence="10">Molybdopterin-synthase adenylyltransferase</fullName>
            <ecNumber evidence="10">2.7.7.80</ecNumber>
        </recommendedName>
        <alternativeName>
            <fullName evidence="10">Adenylyltransferase MOCS3</fullName>
        </alternativeName>
        <alternativeName>
            <fullName evidence="10">Sulfur carrier protein MOCS2A adenylyltransferase</fullName>
        </alternativeName>
    </domain>
    <domain>
        <recommendedName>
            <fullName evidence="10">Molybdopterin-synthase sulfurtransferase</fullName>
            <ecNumber evidence="10">2.8.1.11</ecNumber>
        </recommendedName>
        <alternativeName>
            <fullName evidence="10">Sulfurtransferase MOCS3</fullName>
        </alternativeName>
        <alternativeName>
            <fullName evidence="10">Sulfur carrier protein MOCS2A sulfurtransferase</fullName>
        </alternativeName>
    </domain>
</protein>
<evidence type="ECO:0000256" key="9">
    <source>
        <dbReference type="ARBA" id="ARBA00023268"/>
    </source>
</evidence>
<feature type="binding site" evidence="10">
    <location>
        <position position="195"/>
    </location>
    <ligand>
        <name>Zn(2+)</name>
        <dbReference type="ChEBI" id="CHEBI:29105"/>
    </ligand>
</feature>
<evidence type="ECO:0000259" key="12">
    <source>
        <dbReference type="PROSITE" id="PS50206"/>
    </source>
</evidence>
<dbReference type="GeneID" id="17041059"/>
<dbReference type="EC" id="2.8.1.11" evidence="10"/>
<evidence type="ECO:0000256" key="5">
    <source>
        <dbReference type="ARBA" id="ARBA00022723"/>
    </source>
</evidence>
<gene>
    <name evidence="10" type="primary">MOCS3</name>
    <name evidence="10" type="synonym">CNX5</name>
    <name evidence="10" type="synonym">UBA4</name>
    <name evidence="13" type="ORF">COCSUDRAFT_36641</name>
</gene>
<keyword evidence="9 10" id="KW-0511">Multifunctional enzyme</keyword>
<dbReference type="NCBIfam" id="NF004281">
    <property type="entry name" value="PRK05690.1"/>
    <property type="match status" value="1"/>
</dbReference>
<evidence type="ECO:0000256" key="6">
    <source>
        <dbReference type="ARBA" id="ARBA00022741"/>
    </source>
</evidence>
<dbReference type="Proteomes" id="UP000007264">
    <property type="component" value="Unassembled WGS sequence"/>
</dbReference>
<feature type="binding site" evidence="10">
    <location>
        <begin position="92"/>
        <end position="96"/>
    </location>
    <ligand>
        <name>ATP</name>
        <dbReference type="ChEBI" id="CHEBI:30616"/>
    </ligand>
</feature>
<dbReference type="GO" id="GO:0046872">
    <property type="term" value="F:metal ion binding"/>
    <property type="evidence" value="ECO:0007669"/>
    <property type="project" value="UniProtKB-KW"/>
</dbReference>
<feature type="binding site" evidence="10">
    <location>
        <position position="270"/>
    </location>
    <ligand>
        <name>Zn(2+)</name>
        <dbReference type="ChEBI" id="CHEBI:29105"/>
    </ligand>
</feature>
<sequence length="449" mass="47987">MSLLSSTKKPSSKRTKLHTWEAGSHDLNKEQISRYSRQIILPSFGPAAQARLCKAAVLVIGSGGLGCPAALYLAAAGVGRLGIVDQDAVELSNLHRQIAHREASVGMHKADSAAQACSGLNSSIQVDVHREGFTAANAVELASAYDVVVDATDNAASRYLISDACVIARRPLVSGAALGMDGQLTIYNHGSDGPCYRCMFPEAPRPESCSRCSDAGVLGVVPGIIGTLQALEAIKLASGVGKPLSRTMLLVDSMSSRFTSIKLRAKMPGCISCGENPDITAQSLQHYDYSAFTGAPSNDAAPEPLQLLRDEERVSAAELHELLEVQPDMLLIDVRPRDQFEIAHMPGSCNYPFDETRKEAFHEHIDAIVQKAKEGCGSGRENGDVSRQQQAEDSRGGSQGAPLCVVCRRGNDSQHVVQMLRQGGVRTAVDLVGGLEAWSKHAKVVFPEY</sequence>
<dbReference type="GO" id="GO:0002143">
    <property type="term" value="P:tRNA wobble position uridine thiolation"/>
    <property type="evidence" value="ECO:0007669"/>
    <property type="project" value="InterPro"/>
</dbReference>
<comment type="subcellular location">
    <subcellularLocation>
        <location evidence="1">Cytoplasm</location>
        <location evidence="1">Cytosol</location>
    </subcellularLocation>
</comment>
<dbReference type="KEGG" id="csl:COCSUDRAFT_36641"/>
<comment type="catalytic activity">
    <reaction evidence="10">
        <text>[molybdopterin-synthase sulfur-carrier protein]-C-terminal Gly-Gly + ATP + H(+) = [molybdopterin-synthase sulfur-carrier protein]-C-terminal Gly-Gly-AMP + diphosphate</text>
        <dbReference type="Rhea" id="RHEA:43616"/>
        <dbReference type="Rhea" id="RHEA-COMP:12159"/>
        <dbReference type="Rhea" id="RHEA-COMP:12202"/>
        <dbReference type="ChEBI" id="CHEBI:15378"/>
        <dbReference type="ChEBI" id="CHEBI:30616"/>
        <dbReference type="ChEBI" id="CHEBI:33019"/>
        <dbReference type="ChEBI" id="CHEBI:90618"/>
        <dbReference type="ChEBI" id="CHEBI:90778"/>
        <dbReference type="EC" id="2.7.7.80"/>
    </reaction>
</comment>
<proteinExistence type="inferred from homology"/>
<comment type="caution">
    <text evidence="13">The sequence shown here is derived from an EMBL/GenBank/DDBJ whole genome shotgun (WGS) entry which is preliminary data.</text>
</comment>
<evidence type="ECO:0000256" key="4">
    <source>
        <dbReference type="ARBA" id="ARBA00022694"/>
    </source>
</evidence>
<dbReference type="EC" id="2.7.7.80" evidence="10"/>
<dbReference type="InterPro" id="IPR035985">
    <property type="entry name" value="Ubiquitin-activating_enz"/>
</dbReference>
<dbReference type="GO" id="GO:0061604">
    <property type="term" value="F:molybdopterin-synthase sulfurtransferase activity"/>
    <property type="evidence" value="ECO:0007669"/>
    <property type="project" value="UniProtKB-EC"/>
</dbReference>
<dbReference type="SMART" id="SM00450">
    <property type="entry name" value="RHOD"/>
    <property type="match status" value="1"/>
</dbReference>
<feature type="binding site" evidence="10">
    <location>
        <position position="109"/>
    </location>
    <ligand>
        <name>ATP</name>
        <dbReference type="ChEBI" id="CHEBI:30616"/>
    </ligand>
</feature>
<dbReference type="UniPathway" id="UPA00344"/>
<dbReference type="GO" id="GO:0061605">
    <property type="term" value="F:molybdopterin-synthase adenylyltransferase activity"/>
    <property type="evidence" value="ECO:0007669"/>
    <property type="project" value="UniProtKB-EC"/>
</dbReference>
<keyword evidence="4 10" id="KW-0819">tRNA processing</keyword>
<keyword evidence="2 10" id="KW-0963">Cytoplasm</keyword>
<evidence type="ECO:0000313" key="14">
    <source>
        <dbReference type="Proteomes" id="UP000007264"/>
    </source>
</evidence>
<dbReference type="eggNOG" id="KOG2017">
    <property type="taxonomic scope" value="Eukaryota"/>
</dbReference>
<comment type="cofactor">
    <cofactor evidence="10">
        <name>Zn(2+)</name>
        <dbReference type="ChEBI" id="CHEBI:29105"/>
    </cofactor>
    <text evidence="10">Binds 1 zinc ion per subunit.</text>
</comment>
<dbReference type="GO" id="GO:0042292">
    <property type="term" value="F:URM1 activating enzyme activity"/>
    <property type="evidence" value="ECO:0007669"/>
    <property type="project" value="TreeGrafter"/>
</dbReference>
<dbReference type="CDD" id="cd00757">
    <property type="entry name" value="ThiF_MoeB_HesA_family"/>
    <property type="match status" value="1"/>
</dbReference>
<accession>I0YXF2</accession>
<dbReference type="AlphaFoldDB" id="I0YXF2"/>
<evidence type="ECO:0000256" key="1">
    <source>
        <dbReference type="ARBA" id="ARBA00004514"/>
    </source>
</evidence>
<dbReference type="GO" id="GO:0005829">
    <property type="term" value="C:cytosol"/>
    <property type="evidence" value="ECO:0007669"/>
    <property type="project" value="UniProtKB-SubCell"/>
</dbReference>
<feature type="binding site" evidence="10">
    <location>
        <position position="198"/>
    </location>
    <ligand>
        <name>Zn(2+)</name>
        <dbReference type="ChEBI" id="CHEBI:29105"/>
    </ligand>
</feature>
<feature type="region of interest" description="Disordered" evidence="11">
    <location>
        <begin position="375"/>
        <end position="399"/>
    </location>
</feature>
<dbReference type="GO" id="GO:0006777">
    <property type="term" value="P:Mo-molybdopterin cofactor biosynthetic process"/>
    <property type="evidence" value="ECO:0007669"/>
    <property type="project" value="UniProtKB-UniRule"/>
</dbReference>
<feature type="binding site" evidence="10">
    <location>
        <position position="64"/>
    </location>
    <ligand>
        <name>ATP</name>
        <dbReference type="ChEBI" id="CHEBI:30616"/>
    </ligand>
</feature>
<feature type="active site" description="Cysteine persulfide intermediate; for sulfurtransferase activity" evidence="10">
    <location>
        <position position="407"/>
    </location>
</feature>
<name>I0YXF2_COCSC</name>
<keyword evidence="10" id="KW-0501">Molybdenum cofactor biosynthesis</keyword>
<comment type="similarity">
    <text evidence="10">In the N-terminal section; belongs to the HesA/MoeB/ThiF family. UBA4 subfamily.</text>
</comment>
<dbReference type="HAMAP" id="MF_03049">
    <property type="entry name" value="MOCS3_Uba4"/>
    <property type="match status" value="1"/>
</dbReference>
<dbReference type="InterPro" id="IPR036873">
    <property type="entry name" value="Rhodanese-like_dom_sf"/>
</dbReference>
<feature type="domain" description="Rhodanese" evidence="12">
    <location>
        <begin position="325"/>
        <end position="447"/>
    </location>
</feature>
<evidence type="ECO:0000256" key="2">
    <source>
        <dbReference type="ARBA" id="ARBA00022490"/>
    </source>
</evidence>
<dbReference type="OrthoDB" id="10261062at2759"/>
<dbReference type="Pfam" id="PF00581">
    <property type="entry name" value="Rhodanese"/>
    <property type="match status" value="1"/>
</dbReference>
<comment type="pathway">
    <text evidence="10">Cofactor biosynthesis; molybdopterin biosynthesis.</text>
</comment>
<reference evidence="13 14" key="1">
    <citation type="journal article" date="2012" name="Genome Biol.">
        <title>The genome of the polar eukaryotic microalga coccomyxa subellipsoidea reveals traits of cold adaptation.</title>
        <authorList>
            <person name="Blanc G."/>
            <person name="Agarkova I."/>
            <person name="Grimwood J."/>
            <person name="Kuo A."/>
            <person name="Brueggeman A."/>
            <person name="Dunigan D."/>
            <person name="Gurnon J."/>
            <person name="Ladunga I."/>
            <person name="Lindquist E."/>
            <person name="Lucas S."/>
            <person name="Pangilinan J."/>
            <person name="Proschold T."/>
            <person name="Salamov A."/>
            <person name="Schmutz J."/>
            <person name="Weeks D."/>
            <person name="Yamada T."/>
            <person name="Claverie J.M."/>
            <person name="Grigoriev I."/>
            <person name="Van Etten J."/>
            <person name="Lomsadze A."/>
            <person name="Borodovsky M."/>
        </authorList>
    </citation>
    <scope>NUCLEOTIDE SEQUENCE [LARGE SCALE GENOMIC DNA]</scope>
    <source>
        <strain evidence="13 14">C-169</strain>
    </source>
</reference>
<dbReference type="PANTHER" id="PTHR10953">
    <property type="entry name" value="UBIQUITIN-ACTIVATING ENZYME E1"/>
    <property type="match status" value="1"/>
</dbReference>
<dbReference type="InterPro" id="IPR028885">
    <property type="entry name" value="MOCS3/Uba4"/>
</dbReference>
<keyword evidence="3 10" id="KW-0808">Transferase</keyword>
<feature type="active site" description="Glycyl thioester intermediate; for adenylyltransferase activity" evidence="10">
    <location>
        <position position="212"/>
    </location>
</feature>
<evidence type="ECO:0000313" key="13">
    <source>
        <dbReference type="EMBL" id="EIE23071.1"/>
    </source>
</evidence>
<evidence type="ECO:0000256" key="3">
    <source>
        <dbReference type="ARBA" id="ARBA00022679"/>
    </source>
</evidence>
<evidence type="ECO:0000256" key="10">
    <source>
        <dbReference type="HAMAP-Rule" id="MF_03049"/>
    </source>
</evidence>
<dbReference type="Gene3D" id="3.40.50.720">
    <property type="entry name" value="NAD(P)-binding Rossmann-like Domain"/>
    <property type="match status" value="1"/>
</dbReference>
<dbReference type="SUPFAM" id="SSF69572">
    <property type="entry name" value="Activating enzymes of the ubiquitin-like proteins"/>
    <property type="match status" value="1"/>
</dbReference>
<feature type="binding site" evidence="10">
    <location>
        <begin position="153"/>
        <end position="154"/>
    </location>
    <ligand>
        <name>ATP</name>
        <dbReference type="ChEBI" id="CHEBI:30616"/>
    </ligand>
</feature>
<evidence type="ECO:0000256" key="7">
    <source>
        <dbReference type="ARBA" id="ARBA00022833"/>
    </source>
</evidence>
<dbReference type="Pfam" id="PF00899">
    <property type="entry name" value="ThiF"/>
    <property type="match status" value="1"/>
</dbReference>
<comment type="pathway">
    <text evidence="10">tRNA modification; 5-methoxycarbonylmethyl-2-thiouridine-tRNA biosynthesis.</text>
</comment>
<dbReference type="PANTHER" id="PTHR10953:SF102">
    <property type="entry name" value="ADENYLYLTRANSFERASE AND SULFURTRANSFERASE MOCS3"/>
    <property type="match status" value="1"/>
</dbReference>
<keyword evidence="6 10" id="KW-0547">Nucleotide-binding</keyword>
<dbReference type="UniPathway" id="UPA00988"/>
<organism evidence="13 14">
    <name type="scientific">Coccomyxa subellipsoidea (strain C-169)</name>
    <name type="common">Green microalga</name>
    <dbReference type="NCBI Taxonomy" id="574566"/>
    <lineage>
        <taxon>Eukaryota</taxon>
        <taxon>Viridiplantae</taxon>
        <taxon>Chlorophyta</taxon>
        <taxon>core chlorophytes</taxon>
        <taxon>Trebouxiophyceae</taxon>
        <taxon>Trebouxiophyceae incertae sedis</taxon>
        <taxon>Coccomyxaceae</taxon>
        <taxon>Coccomyxa</taxon>
        <taxon>Coccomyxa subellipsoidea</taxon>
    </lineage>
</organism>
<dbReference type="PROSITE" id="PS50206">
    <property type="entry name" value="RHODANESE_3"/>
    <property type="match status" value="1"/>
</dbReference>
<dbReference type="InterPro" id="IPR001763">
    <property type="entry name" value="Rhodanese-like_dom"/>
</dbReference>
<dbReference type="STRING" id="574566.I0YXF2"/>
<dbReference type="Gene3D" id="3.40.250.10">
    <property type="entry name" value="Rhodanese-like domain"/>
    <property type="match status" value="1"/>
</dbReference>
<feature type="binding site" evidence="10">
    <location>
        <position position="85"/>
    </location>
    <ligand>
        <name>ATP</name>
        <dbReference type="ChEBI" id="CHEBI:30616"/>
    </ligand>
</feature>
<dbReference type="InterPro" id="IPR000594">
    <property type="entry name" value="ThiF_NAD_FAD-bd"/>
</dbReference>
<comment type="catalytic activity">
    <reaction evidence="10">
        <text>[molybdopterin-synthase sulfur-carrier protein]-C-terminal Gly-Gly-AMP + S-sulfanyl-L-cysteinyl-[cysteine desulfurase] + AH2 = [molybdopterin-synthase sulfur-carrier protein]-C-terminal-Gly-aminoethanethioate + L-cysteinyl-[cysteine desulfurase] + A + AMP + 2 H(+)</text>
        <dbReference type="Rhea" id="RHEA:48612"/>
        <dbReference type="Rhea" id="RHEA-COMP:12157"/>
        <dbReference type="Rhea" id="RHEA-COMP:12158"/>
        <dbReference type="Rhea" id="RHEA-COMP:12159"/>
        <dbReference type="Rhea" id="RHEA-COMP:19907"/>
        <dbReference type="ChEBI" id="CHEBI:13193"/>
        <dbReference type="ChEBI" id="CHEBI:15378"/>
        <dbReference type="ChEBI" id="CHEBI:17499"/>
        <dbReference type="ChEBI" id="CHEBI:29950"/>
        <dbReference type="ChEBI" id="CHEBI:61963"/>
        <dbReference type="ChEBI" id="CHEBI:90618"/>
        <dbReference type="ChEBI" id="CHEBI:232372"/>
        <dbReference type="ChEBI" id="CHEBI:456215"/>
        <dbReference type="EC" id="2.8.1.11"/>
    </reaction>
</comment>
<keyword evidence="14" id="KW-1185">Reference proteome</keyword>
<feature type="binding site" evidence="10">
    <location>
        <position position="273"/>
    </location>
    <ligand>
        <name>Zn(2+)</name>
        <dbReference type="ChEBI" id="CHEBI:29105"/>
    </ligand>
</feature>
<evidence type="ECO:0000256" key="8">
    <source>
        <dbReference type="ARBA" id="ARBA00022840"/>
    </source>
</evidence>
<evidence type="ECO:0000256" key="11">
    <source>
        <dbReference type="SAM" id="MobiDB-lite"/>
    </source>
</evidence>
<dbReference type="EMBL" id="AGSI01000008">
    <property type="protein sequence ID" value="EIE23071.1"/>
    <property type="molecule type" value="Genomic_DNA"/>
</dbReference>
<comment type="function">
    <text evidence="10">Plays a central role in 2-thiolation of mcm(5)S(2)U at tRNA wobble positions of cytosolic tRNA(Lys), tRNA(Glu) and tRNA(Gln). Also essential during biosynthesis of the molybdenum cofactor. Acts by mediating the C-terminal thiocarboxylation of sulfur carriers URM1 and MOCS2A. Its N-terminus first activates URM1 and MOCS2A as acyl-adenylates (-COAMP), then the persulfide sulfur on the catalytic cysteine is transferred to URM1 and MOCS2A to form thiocarboxylation (-COSH) of their C-terminus. The reaction probably involves hydrogen sulfide that is generated from the persulfide intermediate and that acts as nucleophile towards URM1 and MOCS2A. Subsequently, a transient disulfide bond is formed. Does not use thiosulfate as sulfur donor; NFS1 probably acting as a sulfur donor for thiocarboxylation reactions.</text>
</comment>
<dbReference type="GO" id="GO:0005524">
    <property type="term" value="F:ATP binding"/>
    <property type="evidence" value="ECO:0007669"/>
    <property type="project" value="UniProtKB-KW"/>
</dbReference>
<keyword evidence="5 10" id="KW-0479">Metal-binding</keyword>